<dbReference type="Proteomes" id="UP000181951">
    <property type="component" value="Unassembled WGS sequence"/>
</dbReference>
<protein>
    <recommendedName>
        <fullName evidence="2">cysteine-S-conjugate beta-lyase</fullName>
        <ecNumber evidence="2">4.4.1.13</ecNumber>
    </recommendedName>
</protein>
<evidence type="ECO:0000313" key="7">
    <source>
        <dbReference type="EMBL" id="SEN66041.1"/>
    </source>
</evidence>
<dbReference type="EMBL" id="FODD01000008">
    <property type="protein sequence ID" value="SEN66041.1"/>
    <property type="molecule type" value="Genomic_DNA"/>
</dbReference>
<comment type="cofactor">
    <cofactor evidence="1">
        <name>pyridoxal 5'-phosphate</name>
        <dbReference type="ChEBI" id="CHEBI:597326"/>
    </cofactor>
</comment>
<dbReference type="InterPro" id="IPR051798">
    <property type="entry name" value="Class-II_PLP-Dep_Aminotrans"/>
</dbReference>
<accession>A0A1H8ICH3</accession>
<dbReference type="STRING" id="310780.SAMN05216267_10083"/>
<evidence type="ECO:0000259" key="6">
    <source>
        <dbReference type="Pfam" id="PF00155"/>
    </source>
</evidence>
<keyword evidence="4 7" id="KW-0456">Lyase</keyword>
<dbReference type="AlphaFoldDB" id="A0A1H8ICH3"/>
<proteinExistence type="inferred from homology"/>
<name>A0A1H8ICH3_9ACTN</name>
<dbReference type="InterPro" id="IPR015422">
    <property type="entry name" value="PyrdxlP-dep_Trfase_small"/>
</dbReference>
<sequence>MSEPVNPPATSENAATTGTTATTIESADAAADAARTDPLVRLTVDQLRQRSSMKWRTHPADVLPLWVAEMDVPLAPAVAETLHRVADLGDTGYPHGTAYAEALAAFAAERWGWDGLRVEHTAIVPDVMLGIVEVLRLLTGPGDAVVVSPPVYPPFYAFVAHSGREVVEAPLGPGLRLDPAALEDAFARARRGGRRAAFLMSNPHNPTGVVHTRAELEAVAALARRHGVRVVSDEIHAPLVLTGARFTPFLGVPGAENAFALTSASKAWNLAGLKAALALAGPEAADDLARMPEEVGHGPSHVGILAHTAALRDGTDWLDDLLRGLDANRALLGALVERHLPGIGYVPPQGTYLAWLDCTALGLHDEDDGSAAPGELGVVSDLAGPAAMFLDEARVALSSGHVFGTGGADCVRLNFATSPGILREALARMGRALAGHRPPRDR</sequence>
<organism evidence="7 8">
    <name type="scientific">Actinacidiphila rubida</name>
    <dbReference type="NCBI Taxonomy" id="310780"/>
    <lineage>
        <taxon>Bacteria</taxon>
        <taxon>Bacillati</taxon>
        <taxon>Actinomycetota</taxon>
        <taxon>Actinomycetes</taxon>
        <taxon>Kitasatosporales</taxon>
        <taxon>Streptomycetaceae</taxon>
        <taxon>Actinacidiphila</taxon>
    </lineage>
</organism>
<dbReference type="EC" id="4.4.1.13" evidence="2"/>
<dbReference type="InterPro" id="IPR015424">
    <property type="entry name" value="PyrdxlP-dep_Trfase"/>
</dbReference>
<gene>
    <name evidence="7" type="ORF">SAMN05216267_10083</name>
</gene>
<dbReference type="InterPro" id="IPR015421">
    <property type="entry name" value="PyrdxlP-dep_Trfase_major"/>
</dbReference>
<dbReference type="GO" id="GO:0030170">
    <property type="term" value="F:pyridoxal phosphate binding"/>
    <property type="evidence" value="ECO:0007669"/>
    <property type="project" value="InterPro"/>
</dbReference>
<dbReference type="PANTHER" id="PTHR43525">
    <property type="entry name" value="PROTEIN MALY"/>
    <property type="match status" value="1"/>
</dbReference>
<evidence type="ECO:0000256" key="2">
    <source>
        <dbReference type="ARBA" id="ARBA00012224"/>
    </source>
</evidence>
<dbReference type="SUPFAM" id="SSF53383">
    <property type="entry name" value="PLP-dependent transferases"/>
    <property type="match status" value="1"/>
</dbReference>
<dbReference type="InterPro" id="IPR004839">
    <property type="entry name" value="Aminotransferase_I/II_large"/>
</dbReference>
<evidence type="ECO:0000256" key="4">
    <source>
        <dbReference type="ARBA" id="ARBA00023239"/>
    </source>
</evidence>
<reference evidence="7 8" key="1">
    <citation type="submission" date="2016-10" db="EMBL/GenBank/DDBJ databases">
        <authorList>
            <person name="de Groot N.N."/>
        </authorList>
    </citation>
    <scope>NUCLEOTIDE SEQUENCE [LARGE SCALE GENOMIC DNA]</scope>
    <source>
        <strain evidence="7 8">CGMCC 4.2026</strain>
    </source>
</reference>
<dbReference type="Gene3D" id="3.40.640.10">
    <property type="entry name" value="Type I PLP-dependent aspartate aminotransferase-like (Major domain)"/>
    <property type="match status" value="1"/>
</dbReference>
<keyword evidence="8" id="KW-1185">Reference proteome</keyword>
<evidence type="ECO:0000256" key="5">
    <source>
        <dbReference type="ARBA" id="ARBA00037974"/>
    </source>
</evidence>
<evidence type="ECO:0000256" key="3">
    <source>
        <dbReference type="ARBA" id="ARBA00022898"/>
    </source>
</evidence>
<comment type="similarity">
    <text evidence="5">Belongs to the class-II pyridoxal-phosphate-dependent aminotransferase family. MalY/PatB cystathionine beta-lyase subfamily.</text>
</comment>
<evidence type="ECO:0000256" key="1">
    <source>
        <dbReference type="ARBA" id="ARBA00001933"/>
    </source>
</evidence>
<evidence type="ECO:0000313" key="8">
    <source>
        <dbReference type="Proteomes" id="UP000181951"/>
    </source>
</evidence>
<keyword evidence="3" id="KW-0663">Pyridoxal phosphate</keyword>
<dbReference type="Pfam" id="PF00155">
    <property type="entry name" value="Aminotran_1_2"/>
    <property type="match status" value="1"/>
</dbReference>
<dbReference type="GO" id="GO:0047804">
    <property type="term" value="F:cysteine-S-conjugate beta-lyase activity"/>
    <property type="evidence" value="ECO:0007669"/>
    <property type="project" value="UniProtKB-EC"/>
</dbReference>
<dbReference type="CDD" id="cd00609">
    <property type="entry name" value="AAT_like"/>
    <property type="match status" value="1"/>
</dbReference>
<dbReference type="PANTHER" id="PTHR43525:SF2">
    <property type="entry name" value="CYSTATHIONINE BETA-LYASE-RELATED"/>
    <property type="match status" value="1"/>
</dbReference>
<feature type="domain" description="Aminotransferase class I/classII large" evidence="6">
    <location>
        <begin position="75"/>
        <end position="428"/>
    </location>
</feature>
<dbReference type="Gene3D" id="3.90.1150.10">
    <property type="entry name" value="Aspartate Aminotransferase, domain 1"/>
    <property type="match status" value="1"/>
</dbReference>